<reference evidence="1 2" key="1">
    <citation type="submission" date="2014-01" db="EMBL/GenBank/DDBJ databases">
        <title>Development of a Comparative Genomic Fingerprinting Assay for High Resolution Genotyping of Arcobacter butzleri.</title>
        <authorList>
            <person name="Webb A.L."/>
            <person name="Inglis G.D."/>
            <person name="Kruczkiewicz P."/>
            <person name="Selinger L.B."/>
            <person name="Taboada E.N."/>
        </authorList>
    </citation>
    <scope>NUCLEOTIDE SEQUENCE [LARGE SCALE GENOMIC DNA]</scope>
    <source>
        <strain evidence="1 2">L355</strain>
    </source>
</reference>
<comment type="caution">
    <text evidence="1">The sequence shown here is derived from an EMBL/GenBank/DDBJ whole genome shotgun (WGS) entry which is preliminary data.</text>
</comment>
<organism evidence="1 2">
    <name type="scientific">Aliarcobacter butzleri L355</name>
    <dbReference type="NCBI Taxonomy" id="1447263"/>
    <lineage>
        <taxon>Bacteria</taxon>
        <taxon>Pseudomonadati</taxon>
        <taxon>Campylobacterota</taxon>
        <taxon>Epsilonproteobacteria</taxon>
        <taxon>Campylobacterales</taxon>
        <taxon>Arcobacteraceae</taxon>
        <taxon>Aliarcobacter</taxon>
    </lineage>
</organism>
<dbReference type="Proteomes" id="UP000035154">
    <property type="component" value="Unassembled WGS sequence"/>
</dbReference>
<name>A0A0G9L4Z0_9BACT</name>
<gene>
    <name evidence="1" type="ORF">AF80_01740</name>
</gene>
<proteinExistence type="predicted"/>
<accession>A0A0G9L4Z0</accession>
<dbReference type="EMBL" id="JAIW01000010">
    <property type="protein sequence ID" value="KLE11428.1"/>
    <property type="molecule type" value="Genomic_DNA"/>
</dbReference>
<protein>
    <submittedName>
        <fullName evidence="1">Uncharacterized protein</fullName>
    </submittedName>
</protein>
<dbReference type="PATRIC" id="fig|1447263.3.peg.332"/>
<sequence>MTNKQKVVSILMALTLGGVAGHHIDDIVEKYDLQVNRYPIEIEYEIINNCISNYEKPLARKVYLDKKEICTCALGKTELDYSYSSYQKDYNTFLEIFEVKANECMSTMR</sequence>
<dbReference type="RefSeq" id="WP_052943082.1">
    <property type="nucleotide sequence ID" value="NZ_JAIW01000010.1"/>
</dbReference>
<evidence type="ECO:0000313" key="2">
    <source>
        <dbReference type="Proteomes" id="UP000035154"/>
    </source>
</evidence>
<dbReference type="AlphaFoldDB" id="A0A0G9L4Z0"/>
<evidence type="ECO:0000313" key="1">
    <source>
        <dbReference type="EMBL" id="KLE11428.1"/>
    </source>
</evidence>